<organism evidence="2 3">
    <name type="scientific">Aspergillus glaucus CBS 516.65</name>
    <dbReference type="NCBI Taxonomy" id="1160497"/>
    <lineage>
        <taxon>Eukaryota</taxon>
        <taxon>Fungi</taxon>
        <taxon>Dikarya</taxon>
        <taxon>Ascomycota</taxon>
        <taxon>Pezizomycotina</taxon>
        <taxon>Eurotiomycetes</taxon>
        <taxon>Eurotiomycetidae</taxon>
        <taxon>Eurotiales</taxon>
        <taxon>Aspergillaceae</taxon>
        <taxon>Aspergillus</taxon>
        <taxon>Aspergillus subgen. Aspergillus</taxon>
    </lineage>
</organism>
<reference evidence="3" key="1">
    <citation type="journal article" date="2017" name="Genome Biol.">
        <title>Comparative genomics reveals high biological diversity and specific adaptations in the industrially and medically important fungal genus Aspergillus.</title>
        <authorList>
            <person name="de Vries R.P."/>
            <person name="Riley R."/>
            <person name="Wiebenga A."/>
            <person name="Aguilar-Osorio G."/>
            <person name="Amillis S."/>
            <person name="Uchima C.A."/>
            <person name="Anderluh G."/>
            <person name="Asadollahi M."/>
            <person name="Askin M."/>
            <person name="Barry K."/>
            <person name="Battaglia E."/>
            <person name="Bayram O."/>
            <person name="Benocci T."/>
            <person name="Braus-Stromeyer S.A."/>
            <person name="Caldana C."/>
            <person name="Canovas D."/>
            <person name="Cerqueira G.C."/>
            <person name="Chen F."/>
            <person name="Chen W."/>
            <person name="Choi C."/>
            <person name="Clum A."/>
            <person name="Dos Santos R.A."/>
            <person name="Damasio A.R."/>
            <person name="Diallinas G."/>
            <person name="Emri T."/>
            <person name="Fekete E."/>
            <person name="Flipphi M."/>
            <person name="Freyberg S."/>
            <person name="Gallo A."/>
            <person name="Gournas C."/>
            <person name="Habgood R."/>
            <person name="Hainaut M."/>
            <person name="Harispe M.L."/>
            <person name="Henrissat B."/>
            <person name="Hilden K.S."/>
            <person name="Hope R."/>
            <person name="Hossain A."/>
            <person name="Karabika E."/>
            <person name="Karaffa L."/>
            <person name="Karanyi Z."/>
            <person name="Krasevec N."/>
            <person name="Kuo A."/>
            <person name="Kusch H."/>
            <person name="LaButti K."/>
            <person name="Lagendijk E.L."/>
            <person name="Lapidus A."/>
            <person name="Levasseur A."/>
            <person name="Lindquist E."/>
            <person name="Lipzen A."/>
            <person name="Logrieco A.F."/>
            <person name="MacCabe A."/>
            <person name="Maekelae M.R."/>
            <person name="Malavazi I."/>
            <person name="Melin P."/>
            <person name="Meyer V."/>
            <person name="Mielnichuk N."/>
            <person name="Miskei M."/>
            <person name="Molnar A.P."/>
            <person name="Mule G."/>
            <person name="Ngan C.Y."/>
            <person name="Orejas M."/>
            <person name="Orosz E."/>
            <person name="Ouedraogo J.P."/>
            <person name="Overkamp K.M."/>
            <person name="Park H.-S."/>
            <person name="Perrone G."/>
            <person name="Piumi F."/>
            <person name="Punt P.J."/>
            <person name="Ram A.F."/>
            <person name="Ramon A."/>
            <person name="Rauscher S."/>
            <person name="Record E."/>
            <person name="Riano-Pachon D.M."/>
            <person name="Robert V."/>
            <person name="Roehrig J."/>
            <person name="Ruller R."/>
            <person name="Salamov A."/>
            <person name="Salih N.S."/>
            <person name="Samson R.A."/>
            <person name="Sandor E."/>
            <person name="Sanguinetti M."/>
            <person name="Schuetze T."/>
            <person name="Sepcic K."/>
            <person name="Shelest E."/>
            <person name="Sherlock G."/>
            <person name="Sophianopoulou V."/>
            <person name="Squina F.M."/>
            <person name="Sun H."/>
            <person name="Susca A."/>
            <person name="Todd R.B."/>
            <person name="Tsang A."/>
            <person name="Unkles S.E."/>
            <person name="van de Wiele N."/>
            <person name="van Rossen-Uffink D."/>
            <person name="Oliveira J.V."/>
            <person name="Vesth T.C."/>
            <person name="Visser J."/>
            <person name="Yu J.-H."/>
            <person name="Zhou M."/>
            <person name="Andersen M.R."/>
            <person name="Archer D.B."/>
            <person name="Baker S.E."/>
            <person name="Benoit I."/>
            <person name="Brakhage A.A."/>
            <person name="Braus G.H."/>
            <person name="Fischer R."/>
            <person name="Frisvad J.C."/>
            <person name="Goldman G.H."/>
            <person name="Houbraken J."/>
            <person name="Oakley B."/>
            <person name="Pocsi I."/>
            <person name="Scazzocchio C."/>
            <person name="Seiboth B."/>
            <person name="vanKuyk P.A."/>
            <person name="Wortman J."/>
            <person name="Dyer P.S."/>
            <person name="Grigoriev I.V."/>
        </authorList>
    </citation>
    <scope>NUCLEOTIDE SEQUENCE [LARGE SCALE GENOMIC DNA]</scope>
    <source>
        <strain evidence="3">CBS 516.65</strain>
    </source>
</reference>
<protein>
    <recommendedName>
        <fullName evidence="1">ABM domain-containing protein</fullName>
    </recommendedName>
</protein>
<dbReference type="InterPro" id="IPR007138">
    <property type="entry name" value="ABM_dom"/>
</dbReference>
<dbReference type="OrthoDB" id="5361133at2759"/>
<sequence length="239" mass="27412">MFIIAPLSNCASPAKRDRFLEYISKISPVTHDSEPKCRAYAWFRSAEDSDAVPHHWLRGLEVYEDVEANTVTHRASAEYKAFRAAAAAEGLLERPSDLRFWRPSSVGFLTRDDDGSRGPVNFMDRGRHASSSGTRQYIVVDELTPRPRHKDQILKQLHGLVREAEREDQVLSFWVLHRGDGEQDEGLLVFARYEDKDEWARFEGRDAVAAMWNEVYELVVDEGQRRTTWVESGLGFLGR</sequence>
<dbReference type="AlphaFoldDB" id="A0A1L9VY13"/>
<dbReference type="VEuPathDB" id="FungiDB:ASPGLDRAFT_746542"/>
<dbReference type="GeneID" id="34466004"/>
<name>A0A1L9VY13_ASPGL</name>
<dbReference type="Gene3D" id="3.30.70.100">
    <property type="match status" value="2"/>
</dbReference>
<dbReference type="EMBL" id="KV878889">
    <property type="protein sequence ID" value="OJJ88814.1"/>
    <property type="molecule type" value="Genomic_DNA"/>
</dbReference>
<feature type="domain" description="ABM" evidence="1">
    <location>
        <begin position="12"/>
        <end position="84"/>
    </location>
</feature>
<dbReference type="SUPFAM" id="SSF54909">
    <property type="entry name" value="Dimeric alpha+beta barrel"/>
    <property type="match status" value="2"/>
</dbReference>
<evidence type="ECO:0000259" key="1">
    <source>
        <dbReference type="Pfam" id="PF03992"/>
    </source>
</evidence>
<dbReference type="RefSeq" id="XP_022405490.1">
    <property type="nucleotide sequence ID" value="XM_022549744.1"/>
</dbReference>
<evidence type="ECO:0000313" key="2">
    <source>
        <dbReference type="EMBL" id="OJJ88814.1"/>
    </source>
</evidence>
<dbReference type="Pfam" id="PF03992">
    <property type="entry name" value="ABM"/>
    <property type="match status" value="1"/>
</dbReference>
<proteinExistence type="predicted"/>
<keyword evidence="3" id="KW-1185">Reference proteome</keyword>
<accession>A0A1L9VY13</accession>
<gene>
    <name evidence="2" type="ORF">ASPGLDRAFT_746542</name>
</gene>
<evidence type="ECO:0000313" key="3">
    <source>
        <dbReference type="Proteomes" id="UP000184300"/>
    </source>
</evidence>
<dbReference type="Proteomes" id="UP000184300">
    <property type="component" value="Unassembled WGS sequence"/>
</dbReference>
<dbReference type="InterPro" id="IPR011008">
    <property type="entry name" value="Dimeric_a/b-barrel"/>
</dbReference>